<organism evidence="7 8">
    <name type="scientific">Vibrio scophthalmi LMG 19158</name>
    <dbReference type="NCBI Taxonomy" id="870967"/>
    <lineage>
        <taxon>Bacteria</taxon>
        <taxon>Pseudomonadati</taxon>
        <taxon>Pseudomonadota</taxon>
        <taxon>Gammaproteobacteria</taxon>
        <taxon>Vibrionales</taxon>
        <taxon>Vibrionaceae</taxon>
        <taxon>Vibrio</taxon>
    </lineage>
</organism>
<protein>
    <submittedName>
        <fullName evidence="7">ABC transporter, membrane spanning protein</fullName>
    </submittedName>
</protein>
<comment type="subcellular location">
    <subcellularLocation>
        <location evidence="1">Membrane</location>
        <topology evidence="1">Multi-pass membrane protein</topology>
    </subcellularLocation>
</comment>
<dbReference type="GO" id="GO:0016020">
    <property type="term" value="C:membrane"/>
    <property type="evidence" value="ECO:0007669"/>
    <property type="project" value="UniProtKB-SubCell"/>
</dbReference>
<dbReference type="Pfam" id="PF00892">
    <property type="entry name" value="EamA"/>
    <property type="match status" value="2"/>
</dbReference>
<evidence type="ECO:0000256" key="4">
    <source>
        <dbReference type="ARBA" id="ARBA00023136"/>
    </source>
</evidence>
<evidence type="ECO:0000256" key="5">
    <source>
        <dbReference type="SAM" id="Phobius"/>
    </source>
</evidence>
<feature type="transmembrane region" description="Helical" evidence="5">
    <location>
        <begin position="41"/>
        <end position="64"/>
    </location>
</feature>
<dbReference type="EMBL" id="AFWE01000223">
    <property type="protein sequence ID" value="EGU29741.1"/>
    <property type="molecule type" value="Genomic_DNA"/>
</dbReference>
<dbReference type="InterPro" id="IPR037185">
    <property type="entry name" value="EmrE-like"/>
</dbReference>
<evidence type="ECO:0000313" key="8">
    <source>
        <dbReference type="Proteomes" id="UP000004349"/>
    </source>
</evidence>
<dbReference type="AlphaFoldDB" id="F9RVB6"/>
<feature type="transmembrane region" description="Helical" evidence="5">
    <location>
        <begin position="221"/>
        <end position="241"/>
    </location>
</feature>
<feature type="transmembrane region" description="Helical" evidence="5">
    <location>
        <begin position="76"/>
        <end position="95"/>
    </location>
</feature>
<evidence type="ECO:0000256" key="2">
    <source>
        <dbReference type="ARBA" id="ARBA00022692"/>
    </source>
</evidence>
<feature type="transmembrane region" description="Helical" evidence="5">
    <location>
        <begin position="133"/>
        <end position="151"/>
    </location>
</feature>
<comment type="caution">
    <text evidence="7">The sequence shown here is derived from an EMBL/GenBank/DDBJ whole genome shotgun (WGS) entry which is preliminary data.</text>
</comment>
<evidence type="ECO:0000313" key="7">
    <source>
        <dbReference type="EMBL" id="EGU29741.1"/>
    </source>
</evidence>
<dbReference type="PANTHER" id="PTHR32322:SF9">
    <property type="entry name" value="AMINO-ACID METABOLITE EFFLUX PUMP-RELATED"/>
    <property type="match status" value="1"/>
</dbReference>
<feature type="transmembrane region" description="Helical" evidence="5">
    <location>
        <begin position="12"/>
        <end position="35"/>
    </location>
</feature>
<dbReference type="RefSeq" id="WP_005599769.1">
    <property type="nucleotide sequence ID" value="NZ_AFWE01000223.1"/>
</dbReference>
<evidence type="ECO:0000256" key="1">
    <source>
        <dbReference type="ARBA" id="ARBA00004141"/>
    </source>
</evidence>
<keyword evidence="4 5" id="KW-0472">Membrane</keyword>
<dbReference type="eggNOG" id="COG0697">
    <property type="taxonomic scope" value="Bacteria"/>
</dbReference>
<evidence type="ECO:0000256" key="3">
    <source>
        <dbReference type="ARBA" id="ARBA00022989"/>
    </source>
</evidence>
<gene>
    <name evidence="7" type="ORF">VIS19158_15971</name>
</gene>
<keyword evidence="3 5" id="KW-1133">Transmembrane helix</keyword>
<dbReference type="SUPFAM" id="SSF103481">
    <property type="entry name" value="Multidrug resistance efflux transporter EmrE"/>
    <property type="match status" value="2"/>
</dbReference>
<sequence>MTTTIDTSMNARVWAMLLGLSLLWGGSFFFVGVAVRELPPLTIVTLRVGLAAITLWLVVLVSGIRLPSDPKVWRSFLGMGLLNNVIPFALIVWGQTQIASGLASILNAATPIFAVVVAGILLQDERITPLKCLGVALGFIGVVVMIGVPASTDVSNVLPQLAIIGAALSYSFAGVYGRRFKGFGINPILTAAGQVTASTLVLLPITFVVEGVPNIANVSCNIWGAIVGLAIISTAVAYILYFKILERSGATNVLLVTLLVPVSAILLGSLFLNETLQTIHFVGMALIALGLSAIDGRLWQLLKTKC</sequence>
<accession>F9RVB6</accession>
<feature type="domain" description="EamA" evidence="6">
    <location>
        <begin position="16"/>
        <end position="146"/>
    </location>
</feature>
<proteinExistence type="predicted"/>
<reference evidence="7 8" key="1">
    <citation type="journal article" date="2012" name="Int. J. Syst. Evol. Microbiol.">
        <title>Vibrio caribbeanicus sp. nov., isolated from the marine sponge Scleritoderma cyanea.</title>
        <authorList>
            <person name="Hoffmann M."/>
            <person name="Monday S.R."/>
            <person name="Allard M.W."/>
            <person name="Strain E.A."/>
            <person name="Whittaker P."/>
            <person name="Naum M."/>
            <person name="McCarthy P.J."/>
            <person name="Lopez J.V."/>
            <person name="Fischer M."/>
            <person name="Brown E.W."/>
        </authorList>
    </citation>
    <scope>NUCLEOTIDE SEQUENCE [LARGE SCALE GENOMIC DNA]</scope>
    <source>
        <strain evidence="7 8">LMG 19158</strain>
    </source>
</reference>
<feature type="transmembrane region" description="Helical" evidence="5">
    <location>
        <begin position="278"/>
        <end position="299"/>
    </location>
</feature>
<evidence type="ECO:0000259" key="6">
    <source>
        <dbReference type="Pfam" id="PF00892"/>
    </source>
</evidence>
<dbReference type="Proteomes" id="UP000004349">
    <property type="component" value="Unassembled WGS sequence"/>
</dbReference>
<dbReference type="InterPro" id="IPR000620">
    <property type="entry name" value="EamA_dom"/>
</dbReference>
<name>F9RVB6_9VIBR</name>
<feature type="domain" description="EamA" evidence="6">
    <location>
        <begin position="161"/>
        <end position="292"/>
    </location>
</feature>
<keyword evidence="2 5" id="KW-0812">Transmembrane</keyword>
<feature type="transmembrane region" description="Helical" evidence="5">
    <location>
        <begin position="188"/>
        <end position="209"/>
    </location>
</feature>
<feature type="transmembrane region" description="Helical" evidence="5">
    <location>
        <begin position="101"/>
        <end position="121"/>
    </location>
</feature>
<dbReference type="InterPro" id="IPR050638">
    <property type="entry name" value="AA-Vitamin_Transporters"/>
</dbReference>
<feature type="transmembrane region" description="Helical" evidence="5">
    <location>
        <begin position="157"/>
        <end position="176"/>
    </location>
</feature>
<feature type="transmembrane region" description="Helical" evidence="5">
    <location>
        <begin position="253"/>
        <end position="272"/>
    </location>
</feature>
<dbReference type="PANTHER" id="PTHR32322">
    <property type="entry name" value="INNER MEMBRANE TRANSPORTER"/>
    <property type="match status" value="1"/>
</dbReference>